<dbReference type="Pfam" id="PF00126">
    <property type="entry name" value="HTH_1"/>
    <property type="match status" value="1"/>
</dbReference>
<dbReference type="PANTHER" id="PTHR30419">
    <property type="entry name" value="HTH-TYPE TRANSCRIPTIONAL REGULATOR YBHD"/>
    <property type="match status" value="1"/>
</dbReference>
<dbReference type="Gene3D" id="3.40.190.290">
    <property type="match status" value="1"/>
</dbReference>
<dbReference type="Pfam" id="PF03466">
    <property type="entry name" value="LysR_substrate"/>
    <property type="match status" value="1"/>
</dbReference>
<name>A0A2N7W7W1_9BURK</name>
<reference evidence="6 9" key="2">
    <citation type="submission" date="2020-04" db="EMBL/GenBank/DDBJ databases">
        <authorList>
            <person name="De Canck E."/>
        </authorList>
    </citation>
    <scope>NUCLEOTIDE SEQUENCE [LARGE SCALE GENOMIC DNA]</scope>
    <source>
        <strain evidence="6 9">LMG 27174</strain>
    </source>
</reference>
<dbReference type="InterPro" id="IPR050950">
    <property type="entry name" value="HTH-type_LysR_regulators"/>
</dbReference>
<keyword evidence="2" id="KW-0805">Transcription regulation</keyword>
<dbReference type="SUPFAM" id="SSF46785">
    <property type="entry name" value="Winged helix' DNA-binding domain"/>
    <property type="match status" value="1"/>
</dbReference>
<dbReference type="SUPFAM" id="SSF53850">
    <property type="entry name" value="Periplasmic binding protein-like II"/>
    <property type="match status" value="1"/>
</dbReference>
<dbReference type="InterPro" id="IPR036388">
    <property type="entry name" value="WH-like_DNA-bd_sf"/>
</dbReference>
<protein>
    <submittedName>
        <fullName evidence="7">GntR family transcriptional regulator</fullName>
    </submittedName>
    <submittedName>
        <fullName evidence="6">HTH-type transcriptional regulator CysL</fullName>
    </submittedName>
</protein>
<dbReference type="GO" id="GO:0005829">
    <property type="term" value="C:cytosol"/>
    <property type="evidence" value="ECO:0007669"/>
    <property type="project" value="TreeGrafter"/>
</dbReference>
<dbReference type="Proteomes" id="UP000494205">
    <property type="component" value="Unassembled WGS sequence"/>
</dbReference>
<evidence type="ECO:0000256" key="4">
    <source>
        <dbReference type="ARBA" id="ARBA00023163"/>
    </source>
</evidence>
<keyword evidence="8" id="KW-1185">Reference proteome</keyword>
<feature type="domain" description="HTH lysR-type" evidence="5">
    <location>
        <begin position="6"/>
        <end position="63"/>
    </location>
</feature>
<evidence type="ECO:0000313" key="7">
    <source>
        <dbReference type="EMBL" id="PMS25488.1"/>
    </source>
</evidence>
<dbReference type="PROSITE" id="PS50931">
    <property type="entry name" value="HTH_LYSR"/>
    <property type="match status" value="1"/>
</dbReference>
<accession>A0A2N7W7W1</accession>
<reference evidence="7 8" key="1">
    <citation type="submission" date="2018-01" db="EMBL/GenBank/DDBJ databases">
        <title>Whole genome analyses suggest that Burkholderia sensu lato contains two further novel genera in the rhizoxinica-symbiotica group Mycetohabitans gen. nov., and Trinickia gen. nov.: implications for the evolution of diazotrophy and nodulation in the Burkholderiaceae.</title>
        <authorList>
            <person name="Estrada-de los Santos P."/>
            <person name="Palmer M."/>
            <person name="Chavez-Ramirez B."/>
            <person name="Beukes C."/>
            <person name="Steenkamp E.T."/>
            <person name="Hirsch A.M."/>
            <person name="Manyaka P."/>
            <person name="Maluk M."/>
            <person name="Lafos M."/>
            <person name="Crook M."/>
            <person name="Gross E."/>
            <person name="Simon M.F."/>
            <person name="Bueno dos Reis Junior F."/>
            <person name="Poole P.S."/>
            <person name="Venter S.N."/>
            <person name="James E.K."/>
        </authorList>
    </citation>
    <scope>NUCLEOTIDE SEQUENCE [LARGE SCALE GENOMIC DNA]</scope>
    <source>
        <strain evidence="7 8">WSM 3937</strain>
    </source>
</reference>
<dbReference type="GO" id="GO:0003677">
    <property type="term" value="F:DNA binding"/>
    <property type="evidence" value="ECO:0007669"/>
    <property type="project" value="UniProtKB-KW"/>
</dbReference>
<dbReference type="Gene3D" id="1.10.10.10">
    <property type="entry name" value="Winged helix-like DNA-binding domain superfamily/Winged helix DNA-binding domain"/>
    <property type="match status" value="1"/>
</dbReference>
<proteinExistence type="inferred from homology"/>
<evidence type="ECO:0000313" key="8">
    <source>
        <dbReference type="Proteomes" id="UP000235659"/>
    </source>
</evidence>
<dbReference type="OrthoDB" id="9785974at2"/>
<evidence type="ECO:0000259" key="5">
    <source>
        <dbReference type="PROSITE" id="PS50931"/>
    </source>
</evidence>
<dbReference type="AlphaFoldDB" id="A0A2N7W7W1"/>
<evidence type="ECO:0000256" key="2">
    <source>
        <dbReference type="ARBA" id="ARBA00023015"/>
    </source>
</evidence>
<comment type="similarity">
    <text evidence="1">Belongs to the LysR transcriptional regulatory family.</text>
</comment>
<evidence type="ECO:0000313" key="6">
    <source>
        <dbReference type="EMBL" id="CAB3733957.1"/>
    </source>
</evidence>
<keyword evidence="3" id="KW-0238">DNA-binding</keyword>
<gene>
    <name evidence="6" type="primary">cysL_1</name>
    <name evidence="7" type="ORF">C0Z16_29240</name>
    <name evidence="6" type="ORF">LMG27174_06071</name>
</gene>
<dbReference type="InterPro" id="IPR000847">
    <property type="entry name" value="LysR_HTH_N"/>
</dbReference>
<dbReference type="InterPro" id="IPR005119">
    <property type="entry name" value="LysR_subst-bd"/>
</dbReference>
<dbReference type="PANTHER" id="PTHR30419:SF2">
    <property type="entry name" value="LYSR FAMILY TRANSCRIPTIONAL REGULATOR"/>
    <property type="match status" value="1"/>
</dbReference>
<evidence type="ECO:0000256" key="1">
    <source>
        <dbReference type="ARBA" id="ARBA00009437"/>
    </source>
</evidence>
<evidence type="ECO:0000256" key="3">
    <source>
        <dbReference type="ARBA" id="ARBA00023125"/>
    </source>
</evidence>
<keyword evidence="4" id="KW-0804">Transcription</keyword>
<organism evidence="6 9">
    <name type="scientific">Paraburkholderia rhynchosiae</name>
    <dbReference type="NCBI Taxonomy" id="487049"/>
    <lineage>
        <taxon>Bacteria</taxon>
        <taxon>Pseudomonadati</taxon>
        <taxon>Pseudomonadota</taxon>
        <taxon>Betaproteobacteria</taxon>
        <taxon>Burkholderiales</taxon>
        <taxon>Burkholderiaceae</taxon>
        <taxon>Paraburkholderia</taxon>
    </lineage>
</organism>
<dbReference type="CDD" id="cd08421">
    <property type="entry name" value="PBP2_LTTR_like_1"/>
    <property type="match status" value="1"/>
</dbReference>
<dbReference type="EMBL" id="CADIJZ010000030">
    <property type="protein sequence ID" value="CAB3733957.1"/>
    <property type="molecule type" value="Genomic_DNA"/>
</dbReference>
<dbReference type="Proteomes" id="UP000235659">
    <property type="component" value="Unassembled WGS sequence"/>
</dbReference>
<dbReference type="RefSeq" id="WP_102635538.1">
    <property type="nucleotide sequence ID" value="NZ_CADIJZ010000030.1"/>
</dbReference>
<dbReference type="GO" id="GO:0003700">
    <property type="term" value="F:DNA-binding transcription factor activity"/>
    <property type="evidence" value="ECO:0007669"/>
    <property type="project" value="InterPro"/>
</dbReference>
<dbReference type="InterPro" id="IPR036390">
    <property type="entry name" value="WH_DNA-bd_sf"/>
</dbReference>
<evidence type="ECO:0000313" key="9">
    <source>
        <dbReference type="Proteomes" id="UP000494205"/>
    </source>
</evidence>
<sequence length="311" mass="34266">MNPNRLDFTTLSLYTLVVKTGSISKAAHFSNLAIGAASKRISDLELALGTALLARHSRGVTATPAGEALYRHAQRILENVDQLTADLSDYAAGIDGVVSLWANTSAITQFLPRDIPAFMTQNPRIRIELEEQNSTDVVMAVLDGRADFGIFADRTPELGLQTITYRWDKLVLVVPNGHPLTARSRINFSEALEYDFVTLSKDTSLYARMRLETEAVGKRLKVHIQVRSFDAMCLMVEAGLGIAVLPQDAVRPHTRSMSITKIEIADGWVRRKLVIGARDFTALPRPARLLLDHLKARSNENMASLSGGNWG</sequence>
<dbReference type="EMBL" id="PNXY01000029">
    <property type="protein sequence ID" value="PMS25488.1"/>
    <property type="molecule type" value="Genomic_DNA"/>
</dbReference>